<reference evidence="3" key="1">
    <citation type="submission" date="2020-04" db="EMBL/GenBank/DDBJ databases">
        <title>Global-level population genomics supports evidence of horizontal gene transfer on evolution of Rhizobia in Lentils.</title>
        <authorList>
            <person name="Gai Y."/>
            <person name="Cook D."/>
            <person name="Riely B."/>
        </authorList>
    </citation>
    <scope>NUCLEOTIDE SEQUENCE</scope>
    <source>
        <strain evidence="3">TLR9</strain>
    </source>
</reference>
<dbReference type="InterPro" id="IPR032875">
    <property type="entry name" value="Succ_CoA_lig_flav_dom"/>
</dbReference>
<dbReference type="InterPro" id="IPR036291">
    <property type="entry name" value="NAD(P)-bd_dom_sf"/>
</dbReference>
<keyword evidence="1" id="KW-0816">Tricarboxylic acid cycle</keyword>
<evidence type="ECO:0000313" key="4">
    <source>
        <dbReference type="Proteomes" id="UP000758022"/>
    </source>
</evidence>
<dbReference type="SUPFAM" id="SSF56059">
    <property type="entry name" value="Glutathione synthetase ATP-binding domain-like"/>
    <property type="match status" value="1"/>
</dbReference>
<dbReference type="Gene3D" id="3.40.50.261">
    <property type="entry name" value="Succinyl-CoA synthetase domains"/>
    <property type="match status" value="2"/>
</dbReference>
<dbReference type="InterPro" id="IPR003781">
    <property type="entry name" value="CoA-bd"/>
</dbReference>
<dbReference type="Gene3D" id="3.30.1490.20">
    <property type="entry name" value="ATP-grasp fold, A domain"/>
    <property type="match status" value="1"/>
</dbReference>
<dbReference type="InterPro" id="IPR016102">
    <property type="entry name" value="Succinyl-CoA_synth-like"/>
</dbReference>
<evidence type="ECO:0000313" key="3">
    <source>
        <dbReference type="EMBL" id="MBY3064537.1"/>
    </source>
</evidence>
<protein>
    <submittedName>
        <fullName evidence="3">Acetate--CoA ligase family protein</fullName>
    </submittedName>
</protein>
<dbReference type="Pfam" id="PF13380">
    <property type="entry name" value="CoA_binding_2"/>
    <property type="match status" value="1"/>
</dbReference>
<dbReference type="SMART" id="SM00881">
    <property type="entry name" value="CoA_binding"/>
    <property type="match status" value="1"/>
</dbReference>
<dbReference type="AlphaFoldDB" id="A0AB35FDW9"/>
<dbReference type="Gene3D" id="3.40.50.720">
    <property type="entry name" value="NAD(P)-binding Rossmann-like Domain"/>
    <property type="match status" value="1"/>
</dbReference>
<comment type="caution">
    <text evidence="3">The sequence shown here is derived from an EMBL/GenBank/DDBJ whole genome shotgun (WGS) entry which is preliminary data.</text>
</comment>
<feature type="domain" description="CoA-binding" evidence="2">
    <location>
        <begin position="11"/>
        <end position="106"/>
    </location>
</feature>
<gene>
    <name evidence="3" type="ORF">HFO74_14005</name>
</gene>
<proteinExistence type="predicted"/>
<dbReference type="SUPFAM" id="SSF52210">
    <property type="entry name" value="Succinyl-CoA synthetase domains"/>
    <property type="match status" value="2"/>
</dbReference>
<keyword evidence="3" id="KW-0436">Ligase</keyword>
<dbReference type="GO" id="GO:0006099">
    <property type="term" value="P:tricarboxylic acid cycle"/>
    <property type="evidence" value="ECO:0007669"/>
    <property type="project" value="UniProtKB-KW"/>
</dbReference>
<name>A0AB35FDW9_9HYPH</name>
<dbReference type="Pfam" id="PF13607">
    <property type="entry name" value="Succ_CoA_lig"/>
    <property type="match status" value="1"/>
</dbReference>
<accession>A0AB35FDW9</accession>
<dbReference type="PANTHER" id="PTHR42793:SF1">
    <property type="entry name" value="PEPTIDYL-LYSINE N-ACETYLTRANSFERASE PATZ"/>
    <property type="match status" value="1"/>
</dbReference>
<dbReference type="Proteomes" id="UP000758022">
    <property type="component" value="Unassembled WGS sequence"/>
</dbReference>
<sequence length="687" mass="71412">MKVSARPIEALFRPRSVAVVGASPRAGSAGNNIIQNLLDRRYSGAIYPVNPRYEEICGLMTYKTLADIGKPVDTVFIAVAAEYGLDIMKQAAAIGARAVLLNATGYADAGQAGAAKQAELLAIALEHDIAVCGPNNLGMINVLDGVPLWTAHMSDVKAGSVAIVSQSGSVALALGDDPAGLGLSHIITAGNEAVCGVADYVDYLADDERVRTILLFLETIRDPARLAAAAGRAKHAGKQLFAVKVGRSEQARAAVAAHSGALSGEDVVVDAYFRKHGIERCIDLDDMVQRAALSLKSPPRPGTSAVYLTLSGGQAAAIADCSSDVDLEVSGLPAHLAQSLTDHFHGYAPGNPMDVWGLGWDPARFGKILQQLVAAPEVNPIVLTLDIPASGAVDGPMGVDMARAAAEHAGDKQVIFVGNSAISGIHPDIAGICRENGFPVLLGIAGAMRAIATWSRSGNKKLPTESSAAAEAGRLSKDDLQKALRKQVRFVETAIVSNANEAAVTAEKVGYPVVLKGMAPNALHKTELGLVRVGLGDAGAVRRAYDDLERILKTHATTLGQGTVQLEPMIAGGIEVLVAGRRDPQFGPMVLFGAGGKLVELVADSVLRLGAVTAEEAIEMIGETRVATLLGGYRDGVAFDLDAVRNAIVAVSKLMVEAGPDVNAVEINPLIVMPKGQGAVAVDLVIE</sequence>
<dbReference type="Gene3D" id="3.30.470.20">
    <property type="entry name" value="ATP-grasp fold, B domain"/>
    <property type="match status" value="1"/>
</dbReference>
<dbReference type="Pfam" id="PF13549">
    <property type="entry name" value="ATP-grasp_5"/>
    <property type="match status" value="1"/>
</dbReference>
<dbReference type="EMBL" id="JAAXQQ010000004">
    <property type="protein sequence ID" value="MBY3064537.1"/>
    <property type="molecule type" value="Genomic_DNA"/>
</dbReference>
<dbReference type="InterPro" id="IPR013815">
    <property type="entry name" value="ATP_grasp_subdomain_1"/>
</dbReference>
<organism evidence="3 4">
    <name type="scientific">Rhizobium laguerreae</name>
    <dbReference type="NCBI Taxonomy" id="1076926"/>
    <lineage>
        <taxon>Bacteria</taxon>
        <taxon>Pseudomonadati</taxon>
        <taxon>Pseudomonadota</taxon>
        <taxon>Alphaproteobacteria</taxon>
        <taxon>Hyphomicrobiales</taxon>
        <taxon>Rhizobiaceae</taxon>
        <taxon>Rhizobium/Agrobacterium group</taxon>
        <taxon>Rhizobium</taxon>
    </lineage>
</organism>
<dbReference type="GO" id="GO:0016874">
    <property type="term" value="F:ligase activity"/>
    <property type="evidence" value="ECO:0007669"/>
    <property type="project" value="UniProtKB-KW"/>
</dbReference>
<dbReference type="GO" id="GO:0005524">
    <property type="term" value="F:ATP binding"/>
    <property type="evidence" value="ECO:0007669"/>
    <property type="project" value="InterPro"/>
</dbReference>
<dbReference type="PANTHER" id="PTHR42793">
    <property type="entry name" value="COA BINDING DOMAIN CONTAINING PROTEIN"/>
    <property type="match status" value="1"/>
</dbReference>
<dbReference type="RefSeq" id="WP_221978995.1">
    <property type="nucleotide sequence ID" value="NZ_JAAXQQ010000004.1"/>
</dbReference>
<evidence type="ECO:0000259" key="2">
    <source>
        <dbReference type="SMART" id="SM00881"/>
    </source>
</evidence>
<dbReference type="SUPFAM" id="SSF51735">
    <property type="entry name" value="NAD(P)-binding Rossmann-fold domains"/>
    <property type="match status" value="1"/>
</dbReference>
<evidence type="ECO:0000256" key="1">
    <source>
        <dbReference type="ARBA" id="ARBA00022532"/>
    </source>
</evidence>